<dbReference type="EMBL" id="AWSO01002276">
    <property type="protein sequence ID" value="ESK81734.1"/>
    <property type="molecule type" value="Genomic_DNA"/>
</dbReference>
<proteinExistence type="predicted"/>
<reference evidence="2 3" key="1">
    <citation type="journal article" date="2014" name="BMC Genomics">
        <title>Genome and secretome analysis of the hemibiotrophic fungal pathogen, Moniliophthora roreri, which causes frosty pod rot disease of cacao: mechanisms of the biotrophic and necrotrophic phases.</title>
        <authorList>
            <person name="Meinhardt L.W."/>
            <person name="Costa G.G.L."/>
            <person name="Thomazella D.P.T."/>
            <person name="Teixeira P.J.P.L."/>
            <person name="Carazzolle M.F."/>
            <person name="Schuster S.C."/>
            <person name="Carlson J.E."/>
            <person name="Guiltinan M.J."/>
            <person name="Mieczkowski P."/>
            <person name="Farmer A."/>
            <person name="Ramaraj T."/>
            <person name="Crozier J."/>
            <person name="Davis R.E."/>
            <person name="Shao J."/>
            <person name="Melnick R.L."/>
            <person name="Pereira G.A.G."/>
            <person name="Bailey B.A."/>
        </authorList>
    </citation>
    <scope>NUCLEOTIDE SEQUENCE [LARGE SCALE GENOMIC DNA]</scope>
    <source>
        <strain evidence="2 3">MCA 2997</strain>
    </source>
</reference>
<gene>
    <name evidence="2" type="ORF">Moror_11562</name>
</gene>
<name>V2XQK9_MONRO</name>
<feature type="region of interest" description="Disordered" evidence="1">
    <location>
        <begin position="116"/>
        <end position="150"/>
    </location>
</feature>
<dbReference type="Proteomes" id="UP000017559">
    <property type="component" value="Unassembled WGS sequence"/>
</dbReference>
<dbReference type="AlphaFoldDB" id="V2XQK9"/>
<sequence>MTTAIDASTEWNRALYGCLLFLRGQQRQLLENVTRLDRHMGMLAQHITDDDSFTVTGAIVVPRPTLDVANLPLHVILPDTDPNRDRFATDEDVSPNDPAFLRKVITHCRGLRRATETPIPSSSIPQTHATIRVDVPPSTRSKTPMAGVSSLPANQRTLLYLNPFPITDDTRSDDSDVSNASRRAGKFPDVSPPTTPPAMSPSHELPATSSSPAEPSRRTFKVARLSPDLLNSVQLPTPIIPINPDTQCPYRVSVGRRGRGTG</sequence>
<protein>
    <submittedName>
        <fullName evidence="2">Uncharacterized protein</fullName>
    </submittedName>
</protein>
<feature type="compositionally biased region" description="Polar residues" evidence="1">
    <location>
        <begin position="118"/>
        <end position="129"/>
    </location>
</feature>
<dbReference type="HOGENOM" id="CLU_083377_0_0_1"/>
<dbReference type="KEGG" id="mrr:Moror_11562"/>
<evidence type="ECO:0000256" key="1">
    <source>
        <dbReference type="SAM" id="MobiDB-lite"/>
    </source>
</evidence>
<keyword evidence="3" id="KW-1185">Reference proteome</keyword>
<feature type="compositionally biased region" description="Pro residues" evidence="1">
    <location>
        <begin position="190"/>
        <end position="199"/>
    </location>
</feature>
<organism evidence="2 3">
    <name type="scientific">Moniliophthora roreri (strain MCA 2997)</name>
    <name type="common">Cocoa frosty pod rot fungus</name>
    <name type="synonym">Crinipellis roreri</name>
    <dbReference type="NCBI Taxonomy" id="1381753"/>
    <lineage>
        <taxon>Eukaryota</taxon>
        <taxon>Fungi</taxon>
        <taxon>Dikarya</taxon>
        <taxon>Basidiomycota</taxon>
        <taxon>Agaricomycotina</taxon>
        <taxon>Agaricomycetes</taxon>
        <taxon>Agaricomycetidae</taxon>
        <taxon>Agaricales</taxon>
        <taxon>Marasmiineae</taxon>
        <taxon>Marasmiaceae</taxon>
        <taxon>Moniliophthora</taxon>
    </lineage>
</organism>
<accession>V2XQK9</accession>
<feature type="region of interest" description="Disordered" evidence="1">
    <location>
        <begin position="164"/>
        <end position="219"/>
    </location>
</feature>
<comment type="caution">
    <text evidence="2">The sequence shown here is derived from an EMBL/GenBank/DDBJ whole genome shotgun (WGS) entry which is preliminary data.</text>
</comment>
<evidence type="ECO:0000313" key="3">
    <source>
        <dbReference type="Proteomes" id="UP000017559"/>
    </source>
</evidence>
<evidence type="ECO:0000313" key="2">
    <source>
        <dbReference type="EMBL" id="ESK81734.1"/>
    </source>
</evidence>